<proteinExistence type="predicted"/>
<protein>
    <submittedName>
        <fullName evidence="1">HAD family phosphatase</fullName>
    </submittedName>
</protein>
<sequence>MVNEMVEAVIFDMDGLMFDTERMFKRQFRKALDQNGLAQVPDTVIEAMIGCDSRRIALFEDRFPGIGDVMRRCQEERADYFFRFFPTPGSANKKGLRRLMGYLDQKQIPYAIASSSFRHHIERFCDYAGFAMHPKAVLSGKDGYRSKPEPDIFLAAANALGADPANCLVLEDSKNGILAAHRAKMQSIFIPDQIVPDDEMRKVLWHTCADLSQVIEYLENTGSVL</sequence>
<evidence type="ECO:0000313" key="1">
    <source>
        <dbReference type="EMBL" id="TGY65276.1"/>
    </source>
</evidence>
<name>A0AC61R5I3_9FIRM</name>
<comment type="caution">
    <text evidence="1">The sequence shown here is derived from an EMBL/GenBank/DDBJ whole genome shotgun (WGS) entry which is preliminary data.</text>
</comment>
<accession>A0AC61R5I3</accession>
<gene>
    <name evidence="1" type="ORF">E5336_09640</name>
</gene>
<dbReference type="Proteomes" id="UP000308836">
    <property type="component" value="Unassembled WGS sequence"/>
</dbReference>
<dbReference type="EMBL" id="SRYG01000020">
    <property type="protein sequence ID" value="TGY65276.1"/>
    <property type="molecule type" value="Genomic_DNA"/>
</dbReference>
<evidence type="ECO:0000313" key="2">
    <source>
        <dbReference type="Proteomes" id="UP000308836"/>
    </source>
</evidence>
<organism evidence="1 2">
    <name type="scientific">Dubosiella muris</name>
    <dbReference type="NCBI Taxonomy" id="3038133"/>
    <lineage>
        <taxon>Bacteria</taxon>
        <taxon>Bacillati</taxon>
        <taxon>Bacillota</taxon>
        <taxon>Erysipelotrichia</taxon>
        <taxon>Erysipelotrichales</taxon>
        <taxon>Erysipelotrichaceae</taxon>
        <taxon>Dubosiella</taxon>
    </lineage>
</organism>
<reference evidence="1" key="1">
    <citation type="submission" date="2019-04" db="EMBL/GenBank/DDBJ databases">
        <title>Microbes associate with the intestines of laboratory mice.</title>
        <authorList>
            <person name="Navarre W."/>
            <person name="Wong E."/>
            <person name="Huang K."/>
            <person name="Tropini C."/>
            <person name="Ng K."/>
            <person name="Yu B."/>
        </authorList>
    </citation>
    <scope>NUCLEOTIDE SEQUENCE</scope>
    <source>
        <strain evidence="1">NM09_H32</strain>
    </source>
</reference>
<keyword evidence="2" id="KW-1185">Reference proteome</keyword>